<dbReference type="AlphaFoldDB" id="A0A841BMB3"/>
<reference evidence="2 3" key="1">
    <citation type="submission" date="2020-08" db="EMBL/GenBank/DDBJ databases">
        <title>Sequencing the genomes of 1000 actinobacteria strains.</title>
        <authorList>
            <person name="Klenk H.-P."/>
        </authorList>
    </citation>
    <scope>NUCLEOTIDE SEQUENCE [LARGE SCALE GENOMIC DNA]</scope>
    <source>
        <strain evidence="2 3">DSM 45362</strain>
    </source>
</reference>
<sequence>MVQTSAVRQPDGWVPVERRWLGLDRRTLAPALVVLGLALVLHFVLPAVNRAVPYTDKARAGDVLALARGVRFVPATGWNIAAGTRADDPPAGGAFPPTAVVEDGGLRFAVTTGSFDGDSTALLEQIKKTSAELNGEHGLHVTSAPVPIQTASGLNGVIAQYSGSSSDGALAAFVVDGVGIEAVITGPPNAGRAQTEQAARMILSISHS</sequence>
<proteinExistence type="predicted"/>
<comment type="caution">
    <text evidence="2">The sequence shown here is derived from an EMBL/GenBank/DDBJ whole genome shotgun (WGS) entry which is preliminary data.</text>
</comment>
<evidence type="ECO:0000256" key="1">
    <source>
        <dbReference type="SAM" id="Phobius"/>
    </source>
</evidence>
<keyword evidence="1" id="KW-1133">Transmembrane helix</keyword>
<keyword evidence="1" id="KW-0812">Transmembrane</keyword>
<organism evidence="2 3">
    <name type="scientific">Allocatelliglobosispora scoriae</name>
    <dbReference type="NCBI Taxonomy" id="643052"/>
    <lineage>
        <taxon>Bacteria</taxon>
        <taxon>Bacillati</taxon>
        <taxon>Actinomycetota</taxon>
        <taxon>Actinomycetes</taxon>
        <taxon>Micromonosporales</taxon>
        <taxon>Micromonosporaceae</taxon>
        <taxon>Allocatelliglobosispora</taxon>
    </lineage>
</organism>
<name>A0A841BMB3_9ACTN</name>
<keyword evidence="1" id="KW-0472">Membrane</keyword>
<evidence type="ECO:0000313" key="3">
    <source>
        <dbReference type="Proteomes" id="UP000587527"/>
    </source>
</evidence>
<dbReference type="EMBL" id="JACHMN010000002">
    <property type="protein sequence ID" value="MBB5868805.1"/>
    <property type="molecule type" value="Genomic_DNA"/>
</dbReference>
<evidence type="ECO:0000313" key="2">
    <source>
        <dbReference type="EMBL" id="MBB5868805.1"/>
    </source>
</evidence>
<gene>
    <name evidence="2" type="ORF">F4553_002184</name>
</gene>
<protein>
    <submittedName>
        <fullName evidence="2">Uncharacterized protein</fullName>
    </submittedName>
</protein>
<dbReference type="RefSeq" id="WP_184835008.1">
    <property type="nucleotide sequence ID" value="NZ_JACHMN010000002.1"/>
</dbReference>
<accession>A0A841BMB3</accession>
<keyword evidence="3" id="KW-1185">Reference proteome</keyword>
<feature type="transmembrane region" description="Helical" evidence="1">
    <location>
        <begin position="28"/>
        <end position="48"/>
    </location>
</feature>
<dbReference type="Proteomes" id="UP000587527">
    <property type="component" value="Unassembled WGS sequence"/>
</dbReference>